<name>A0A6A4GAH6_9AGAR</name>
<dbReference type="Proteomes" id="UP000799118">
    <property type="component" value="Unassembled WGS sequence"/>
</dbReference>
<accession>A0A6A4GAH6</accession>
<proteinExistence type="predicted"/>
<dbReference type="AlphaFoldDB" id="A0A6A4GAH6"/>
<keyword evidence="2" id="KW-1185">Reference proteome</keyword>
<dbReference type="EMBL" id="ML771464">
    <property type="protein sequence ID" value="KAE9382491.1"/>
    <property type="molecule type" value="Genomic_DNA"/>
</dbReference>
<protein>
    <submittedName>
        <fullName evidence="1">Uncharacterized protein</fullName>
    </submittedName>
</protein>
<sequence>MHLRELVGVYFNTAKEPVDPAGVETSYEKRSLAITSRIFTVFRSPRCLSSPCEAPFSSGAFHLPVPGLNNVFDDSSGRW</sequence>
<organism evidence="1 2">
    <name type="scientific">Gymnopus androsaceus JB14</name>
    <dbReference type="NCBI Taxonomy" id="1447944"/>
    <lineage>
        <taxon>Eukaryota</taxon>
        <taxon>Fungi</taxon>
        <taxon>Dikarya</taxon>
        <taxon>Basidiomycota</taxon>
        <taxon>Agaricomycotina</taxon>
        <taxon>Agaricomycetes</taxon>
        <taxon>Agaricomycetidae</taxon>
        <taxon>Agaricales</taxon>
        <taxon>Marasmiineae</taxon>
        <taxon>Omphalotaceae</taxon>
        <taxon>Gymnopus</taxon>
    </lineage>
</organism>
<gene>
    <name evidence="1" type="ORF">BT96DRAFT_1010558</name>
</gene>
<evidence type="ECO:0000313" key="1">
    <source>
        <dbReference type="EMBL" id="KAE9382491.1"/>
    </source>
</evidence>
<evidence type="ECO:0000313" key="2">
    <source>
        <dbReference type="Proteomes" id="UP000799118"/>
    </source>
</evidence>
<reference evidence="1" key="1">
    <citation type="journal article" date="2019" name="Environ. Microbiol.">
        <title>Fungal ecological strategies reflected in gene transcription - a case study of two litter decomposers.</title>
        <authorList>
            <person name="Barbi F."/>
            <person name="Kohler A."/>
            <person name="Barry K."/>
            <person name="Baskaran P."/>
            <person name="Daum C."/>
            <person name="Fauchery L."/>
            <person name="Ihrmark K."/>
            <person name="Kuo A."/>
            <person name="LaButti K."/>
            <person name="Lipzen A."/>
            <person name="Morin E."/>
            <person name="Grigoriev I.V."/>
            <person name="Henrissat B."/>
            <person name="Lindahl B."/>
            <person name="Martin F."/>
        </authorList>
    </citation>
    <scope>NUCLEOTIDE SEQUENCE</scope>
    <source>
        <strain evidence="1">JB14</strain>
    </source>
</reference>